<proteinExistence type="predicted"/>
<evidence type="ECO:0000313" key="4">
    <source>
        <dbReference type="Proteomes" id="UP001295423"/>
    </source>
</evidence>
<protein>
    <recommendedName>
        <fullName evidence="2">BHLH domain-containing protein</fullName>
    </recommendedName>
</protein>
<feature type="region of interest" description="Disordered" evidence="1">
    <location>
        <begin position="176"/>
        <end position="254"/>
    </location>
</feature>
<feature type="region of interest" description="Disordered" evidence="1">
    <location>
        <begin position="1"/>
        <end position="21"/>
    </location>
</feature>
<name>A0AAD2G058_9STRA</name>
<dbReference type="SUPFAM" id="SSF55785">
    <property type="entry name" value="PYP-like sensor domain (PAS domain)"/>
    <property type="match status" value="1"/>
</dbReference>
<dbReference type="Pfam" id="PF00010">
    <property type="entry name" value="HLH"/>
    <property type="match status" value="1"/>
</dbReference>
<dbReference type="Gene3D" id="4.10.280.10">
    <property type="entry name" value="Helix-loop-helix DNA-binding domain"/>
    <property type="match status" value="1"/>
</dbReference>
<dbReference type="EMBL" id="CAKOGP040001980">
    <property type="protein sequence ID" value="CAJ1958550.1"/>
    <property type="molecule type" value="Genomic_DNA"/>
</dbReference>
<dbReference type="InterPro" id="IPR036638">
    <property type="entry name" value="HLH_DNA-bd_sf"/>
</dbReference>
<dbReference type="AlphaFoldDB" id="A0AAD2G058"/>
<dbReference type="SMART" id="SM00353">
    <property type="entry name" value="HLH"/>
    <property type="match status" value="1"/>
</dbReference>
<dbReference type="InterPro" id="IPR035965">
    <property type="entry name" value="PAS-like_dom_sf"/>
</dbReference>
<dbReference type="Gene3D" id="3.30.450.20">
    <property type="entry name" value="PAS domain"/>
    <property type="match status" value="1"/>
</dbReference>
<organism evidence="3 4">
    <name type="scientific">Cylindrotheca closterium</name>
    <dbReference type="NCBI Taxonomy" id="2856"/>
    <lineage>
        <taxon>Eukaryota</taxon>
        <taxon>Sar</taxon>
        <taxon>Stramenopiles</taxon>
        <taxon>Ochrophyta</taxon>
        <taxon>Bacillariophyta</taxon>
        <taxon>Bacillariophyceae</taxon>
        <taxon>Bacillariophycidae</taxon>
        <taxon>Bacillariales</taxon>
        <taxon>Bacillariaceae</taxon>
        <taxon>Cylindrotheca</taxon>
    </lineage>
</organism>
<evidence type="ECO:0000256" key="1">
    <source>
        <dbReference type="SAM" id="MobiDB-lite"/>
    </source>
</evidence>
<dbReference type="InterPro" id="IPR011598">
    <property type="entry name" value="bHLH_dom"/>
</dbReference>
<evidence type="ECO:0000313" key="3">
    <source>
        <dbReference type="EMBL" id="CAJ1958550.1"/>
    </source>
</evidence>
<gene>
    <name evidence="3" type="ORF">CYCCA115_LOCUS17232</name>
</gene>
<comment type="caution">
    <text evidence="3">The sequence shown here is derived from an EMBL/GenBank/DDBJ whole genome shotgun (WGS) entry which is preliminary data.</text>
</comment>
<feature type="compositionally biased region" description="Low complexity" evidence="1">
    <location>
        <begin position="102"/>
        <end position="111"/>
    </location>
</feature>
<feature type="domain" description="BHLH" evidence="2">
    <location>
        <begin position="235"/>
        <end position="287"/>
    </location>
</feature>
<feature type="region of interest" description="Disordered" evidence="1">
    <location>
        <begin position="96"/>
        <end position="116"/>
    </location>
</feature>
<feature type="compositionally biased region" description="Low complexity" evidence="1">
    <location>
        <begin position="187"/>
        <end position="200"/>
    </location>
</feature>
<dbReference type="Proteomes" id="UP001295423">
    <property type="component" value="Unassembled WGS sequence"/>
</dbReference>
<accession>A0AAD2G058</accession>
<keyword evidence="4" id="KW-1185">Reference proteome</keyword>
<evidence type="ECO:0000259" key="2">
    <source>
        <dbReference type="PROSITE" id="PS50888"/>
    </source>
</evidence>
<feature type="compositionally biased region" description="Polar residues" evidence="1">
    <location>
        <begin position="1"/>
        <end position="11"/>
    </location>
</feature>
<dbReference type="CDD" id="cd00083">
    <property type="entry name" value="bHLH_SF"/>
    <property type="match status" value="1"/>
</dbReference>
<dbReference type="PROSITE" id="PS50888">
    <property type="entry name" value="BHLH"/>
    <property type="match status" value="1"/>
</dbReference>
<dbReference type="SUPFAM" id="SSF47459">
    <property type="entry name" value="HLH, helix-loop-helix DNA-binding domain"/>
    <property type="match status" value="1"/>
</dbReference>
<sequence length="512" mass="55440">MNTSNNDSDTTILGKPVYNDVSDGNQSANRMMFDKSNEGSIDDLNFNESLDAFLYSENLTDVTTPMQHELTVSDGMNNLRNYSMDTTSVPGMMTGEEAVNPTSTTTATARAPDNTASSTVYPTLASIPYNIALPGQSAAQGSYNQRNAASFSPTPLAPQSVALAPQQQYSSAVAFSNPPATTAAPDQNHQQEQQQQHNGQPSNKRKAAKSSTTARPKRMRGDATAVSEDDDERHKRRQGRNVREQQRSQRITQQIDHLREVLSGANIAFKPDKYSTLVTVADYIKQLQAKSAALDAEHGKLLSTISKTNKIVNNQYLPASTTGENPPGDMIDGASLGDANGHANESPSSSEGVLVPNIDYRSVFASCGVPLAVASIDGRFLDCNAEFLKVIGYSKGELLPCHHLTSVPDEVPSELSTEQDTDANKNLSLFNLLHRDHMEAVFLAMSEMLKRPAKTTIAITTKPLPGQDCWAGYVYLTRLPETKMRMNVSLVRGSQGGAKFFDCSLLPVPSSG</sequence>
<dbReference type="GO" id="GO:0046983">
    <property type="term" value="F:protein dimerization activity"/>
    <property type="evidence" value="ECO:0007669"/>
    <property type="project" value="InterPro"/>
</dbReference>
<reference evidence="3" key="1">
    <citation type="submission" date="2023-08" db="EMBL/GenBank/DDBJ databases">
        <authorList>
            <person name="Audoor S."/>
            <person name="Bilcke G."/>
        </authorList>
    </citation>
    <scope>NUCLEOTIDE SEQUENCE</scope>
</reference>